<evidence type="ECO:0000313" key="4">
    <source>
        <dbReference type="Proteomes" id="UP001362999"/>
    </source>
</evidence>
<dbReference type="InterPro" id="IPR045340">
    <property type="entry name" value="DUF6533"/>
</dbReference>
<protein>
    <recommendedName>
        <fullName evidence="2">DUF6533 domain-containing protein</fullName>
    </recommendedName>
</protein>
<comment type="caution">
    <text evidence="3">The sequence shown here is derived from an EMBL/GenBank/DDBJ whole genome shotgun (WGS) entry which is preliminary data.</text>
</comment>
<feature type="domain" description="DUF6533" evidence="2">
    <location>
        <begin position="33"/>
        <end position="78"/>
    </location>
</feature>
<feature type="transmembrane region" description="Helical" evidence="1">
    <location>
        <begin position="185"/>
        <end position="202"/>
    </location>
</feature>
<keyword evidence="1" id="KW-0472">Membrane</keyword>
<dbReference type="Proteomes" id="UP001362999">
    <property type="component" value="Unassembled WGS sequence"/>
</dbReference>
<feature type="transmembrane region" description="Helical" evidence="1">
    <location>
        <begin position="132"/>
        <end position="152"/>
    </location>
</feature>
<sequence length="312" mass="34722">MVFEAFSISPSAMTVLQKQQPSRMAQEIVLLDYSHLVGLTVLYFDHLLTLGMEIELLWRRRTSFSAYWFFVNRYFGLFSTVAVSALPFVNGSEKACRHYSLFREIVLVVTQTIAGIIMIIRVYALYGKDRRVLCAALVAGSCVIGVSVFSFVGQHAVHIKVTGGCHYHLPKSTYVHDWLAGSWEGLFAFDTFIFLLTLYNAFNTWRRIAPSQNLYTLVVRDGGIMALANLANIATYYPVSPGSLTTFANCISVTMISRLILNLHEHAFAGLTSDMSTGARHDPLFGSANMSFTTSFSDPESDARTSMRPGST</sequence>
<keyword evidence="1" id="KW-0812">Transmembrane</keyword>
<gene>
    <name evidence="3" type="ORF">R3P38DRAFT_2874099</name>
</gene>
<proteinExistence type="predicted"/>
<keyword evidence="1" id="KW-1133">Transmembrane helix</keyword>
<accession>A0AAW0D4P2</accession>
<dbReference type="EMBL" id="JAWWNJ010000010">
    <property type="protein sequence ID" value="KAK7046507.1"/>
    <property type="molecule type" value="Genomic_DNA"/>
</dbReference>
<name>A0AAW0D4P2_9AGAR</name>
<keyword evidence="4" id="KW-1185">Reference proteome</keyword>
<reference evidence="3 4" key="1">
    <citation type="journal article" date="2024" name="J Genomics">
        <title>Draft genome sequencing and assembly of Favolaschia claudopus CIRM-BRFM 2984 isolated from oak limbs.</title>
        <authorList>
            <person name="Navarro D."/>
            <person name="Drula E."/>
            <person name="Chaduli D."/>
            <person name="Cazenave R."/>
            <person name="Ahrendt S."/>
            <person name="Wang J."/>
            <person name="Lipzen A."/>
            <person name="Daum C."/>
            <person name="Barry K."/>
            <person name="Grigoriev I.V."/>
            <person name="Favel A."/>
            <person name="Rosso M.N."/>
            <person name="Martin F."/>
        </authorList>
    </citation>
    <scope>NUCLEOTIDE SEQUENCE [LARGE SCALE GENOMIC DNA]</scope>
    <source>
        <strain evidence="3 4">CIRM-BRFM 2984</strain>
    </source>
</reference>
<dbReference type="Pfam" id="PF20151">
    <property type="entry name" value="DUF6533"/>
    <property type="match status" value="1"/>
</dbReference>
<organism evidence="3 4">
    <name type="scientific">Favolaschia claudopus</name>
    <dbReference type="NCBI Taxonomy" id="2862362"/>
    <lineage>
        <taxon>Eukaryota</taxon>
        <taxon>Fungi</taxon>
        <taxon>Dikarya</taxon>
        <taxon>Basidiomycota</taxon>
        <taxon>Agaricomycotina</taxon>
        <taxon>Agaricomycetes</taxon>
        <taxon>Agaricomycetidae</taxon>
        <taxon>Agaricales</taxon>
        <taxon>Marasmiineae</taxon>
        <taxon>Mycenaceae</taxon>
        <taxon>Favolaschia</taxon>
    </lineage>
</organism>
<evidence type="ECO:0000313" key="3">
    <source>
        <dbReference type="EMBL" id="KAK7046507.1"/>
    </source>
</evidence>
<evidence type="ECO:0000256" key="1">
    <source>
        <dbReference type="SAM" id="Phobius"/>
    </source>
</evidence>
<feature type="transmembrane region" description="Helical" evidence="1">
    <location>
        <begin position="66"/>
        <end position="89"/>
    </location>
</feature>
<evidence type="ECO:0000259" key="2">
    <source>
        <dbReference type="Pfam" id="PF20151"/>
    </source>
</evidence>
<feature type="transmembrane region" description="Helical" evidence="1">
    <location>
        <begin position="101"/>
        <end position="120"/>
    </location>
</feature>
<dbReference type="AlphaFoldDB" id="A0AAW0D4P2"/>